<name>A0A4Y2PAZ9_ARAVE</name>
<proteinExistence type="predicted"/>
<keyword evidence="2" id="KW-1185">Reference proteome</keyword>
<dbReference type="Proteomes" id="UP000499080">
    <property type="component" value="Unassembled WGS sequence"/>
</dbReference>
<gene>
    <name evidence="1" type="ORF">AVEN_21162_1</name>
</gene>
<accession>A0A4Y2PAZ9</accession>
<evidence type="ECO:0000313" key="2">
    <source>
        <dbReference type="Proteomes" id="UP000499080"/>
    </source>
</evidence>
<organism evidence="1 2">
    <name type="scientific">Araneus ventricosus</name>
    <name type="common">Orbweaver spider</name>
    <name type="synonym">Epeira ventricosa</name>
    <dbReference type="NCBI Taxonomy" id="182803"/>
    <lineage>
        <taxon>Eukaryota</taxon>
        <taxon>Metazoa</taxon>
        <taxon>Ecdysozoa</taxon>
        <taxon>Arthropoda</taxon>
        <taxon>Chelicerata</taxon>
        <taxon>Arachnida</taxon>
        <taxon>Araneae</taxon>
        <taxon>Araneomorphae</taxon>
        <taxon>Entelegynae</taxon>
        <taxon>Araneoidea</taxon>
        <taxon>Araneidae</taxon>
        <taxon>Araneus</taxon>
    </lineage>
</organism>
<comment type="caution">
    <text evidence="1">The sequence shown here is derived from an EMBL/GenBank/DDBJ whole genome shotgun (WGS) entry which is preliminary data.</text>
</comment>
<reference evidence="1 2" key="1">
    <citation type="journal article" date="2019" name="Sci. Rep.">
        <title>Orb-weaving spider Araneus ventricosus genome elucidates the spidroin gene catalogue.</title>
        <authorList>
            <person name="Kono N."/>
            <person name="Nakamura H."/>
            <person name="Ohtoshi R."/>
            <person name="Moran D.A.P."/>
            <person name="Shinohara A."/>
            <person name="Yoshida Y."/>
            <person name="Fujiwara M."/>
            <person name="Mori M."/>
            <person name="Tomita M."/>
            <person name="Arakawa K."/>
        </authorList>
    </citation>
    <scope>NUCLEOTIDE SEQUENCE [LARGE SCALE GENOMIC DNA]</scope>
</reference>
<dbReference type="AlphaFoldDB" id="A0A4Y2PAZ9"/>
<dbReference type="EMBL" id="BGPR01010824">
    <property type="protein sequence ID" value="GBN48163.1"/>
    <property type="molecule type" value="Genomic_DNA"/>
</dbReference>
<protein>
    <submittedName>
        <fullName evidence="1">Uncharacterized protein</fullName>
    </submittedName>
</protein>
<sequence length="96" mass="11183">MRIGTEPRIDWGARNLYETAAGRHSFDCRRNKNSAVIRKRVKPFMKAERESITTKECGLRNASRRCARFDFTLIDVVISLLNARKERPVYVMSHRG</sequence>
<evidence type="ECO:0000313" key="1">
    <source>
        <dbReference type="EMBL" id="GBN48163.1"/>
    </source>
</evidence>